<organism evidence="2">
    <name type="scientific">Culex pipiens</name>
    <name type="common">House mosquito</name>
    <dbReference type="NCBI Taxonomy" id="7175"/>
    <lineage>
        <taxon>Eukaryota</taxon>
        <taxon>Metazoa</taxon>
        <taxon>Ecdysozoa</taxon>
        <taxon>Arthropoda</taxon>
        <taxon>Hexapoda</taxon>
        <taxon>Insecta</taxon>
        <taxon>Pterygota</taxon>
        <taxon>Neoptera</taxon>
        <taxon>Endopterygota</taxon>
        <taxon>Diptera</taxon>
        <taxon>Nematocera</taxon>
        <taxon>Culicoidea</taxon>
        <taxon>Culicidae</taxon>
        <taxon>Culicinae</taxon>
        <taxon>Culicini</taxon>
        <taxon>Culex</taxon>
        <taxon>Culex</taxon>
    </lineage>
</organism>
<feature type="compositionally biased region" description="Basic residues" evidence="1">
    <location>
        <begin position="1"/>
        <end position="12"/>
    </location>
</feature>
<evidence type="ECO:0000256" key="1">
    <source>
        <dbReference type="SAM" id="MobiDB-lite"/>
    </source>
</evidence>
<accession>A0A8D7ZTE7</accession>
<dbReference type="EMBL" id="HBUE01001914">
    <property type="protein sequence ID" value="CAG6443990.1"/>
    <property type="molecule type" value="Transcribed_RNA"/>
</dbReference>
<reference evidence="2" key="1">
    <citation type="submission" date="2021-05" db="EMBL/GenBank/DDBJ databases">
        <authorList>
            <person name="Alioto T."/>
            <person name="Alioto T."/>
            <person name="Gomez Garrido J."/>
        </authorList>
    </citation>
    <scope>NUCLEOTIDE SEQUENCE</scope>
</reference>
<feature type="region of interest" description="Disordered" evidence="1">
    <location>
        <begin position="1"/>
        <end position="29"/>
    </location>
</feature>
<evidence type="ECO:0000313" key="2">
    <source>
        <dbReference type="EMBL" id="CAG6443990.1"/>
    </source>
</evidence>
<name>A0A8D7ZTE7_CULPI</name>
<protein>
    <submittedName>
        <fullName evidence="2">(northern house mosquito) hypothetical protein</fullName>
    </submittedName>
</protein>
<proteinExistence type="predicted"/>
<dbReference type="AlphaFoldDB" id="A0A8D7ZTE7"/>
<sequence length="123" mass="14088">MKKRTRNRKNRNRPWPNQGRRRVPNRTSSNAFAVKSATSRMLAGRCTCCTCSPSIRTRPSCGSSVGFVRSDSPPRRRPNSTRRCICRATRRWCIRATIVIKSELKSQYLLAVLFRLGFRADGN</sequence>